<dbReference type="EMBL" id="VUOB01000001">
    <property type="protein sequence ID" value="KAA2267094.1"/>
    <property type="molecule type" value="Genomic_DNA"/>
</dbReference>
<evidence type="ECO:0000256" key="2">
    <source>
        <dbReference type="ARBA" id="ARBA00022898"/>
    </source>
</evidence>
<comment type="caution">
    <text evidence="7">The sequence shown here is derived from an EMBL/GenBank/DDBJ whole genome shotgun (WGS) entry which is preliminary data.</text>
</comment>
<keyword evidence="3" id="KW-0805">Transcription regulation</keyword>
<dbReference type="InterPro" id="IPR051446">
    <property type="entry name" value="HTH_trans_reg/aminotransferase"/>
</dbReference>
<dbReference type="AlphaFoldDB" id="A0A5B2XWM7"/>
<gene>
    <name evidence="7" type="ORF">F0L68_00750</name>
</gene>
<evidence type="ECO:0000256" key="4">
    <source>
        <dbReference type="ARBA" id="ARBA00023125"/>
    </source>
</evidence>
<dbReference type="Pfam" id="PF00392">
    <property type="entry name" value="GntR"/>
    <property type="match status" value="1"/>
</dbReference>
<dbReference type="InterPro" id="IPR015421">
    <property type="entry name" value="PyrdxlP-dep_Trfase_major"/>
</dbReference>
<keyword evidence="2" id="KW-0663">Pyridoxal phosphate</keyword>
<evidence type="ECO:0000256" key="5">
    <source>
        <dbReference type="ARBA" id="ARBA00023163"/>
    </source>
</evidence>
<protein>
    <submittedName>
        <fullName evidence="7">PLP-dependent aminotransferase family protein</fullName>
    </submittedName>
</protein>
<dbReference type="Pfam" id="PF00155">
    <property type="entry name" value="Aminotran_1_2"/>
    <property type="match status" value="1"/>
</dbReference>
<dbReference type="InterPro" id="IPR036388">
    <property type="entry name" value="WH-like_DNA-bd_sf"/>
</dbReference>
<dbReference type="Gene3D" id="1.10.10.10">
    <property type="entry name" value="Winged helix-like DNA-binding domain superfamily/Winged helix DNA-binding domain"/>
    <property type="match status" value="1"/>
</dbReference>
<dbReference type="PRINTS" id="PR00035">
    <property type="entry name" value="HTHGNTR"/>
</dbReference>
<dbReference type="PROSITE" id="PS50949">
    <property type="entry name" value="HTH_GNTR"/>
    <property type="match status" value="1"/>
</dbReference>
<name>A0A5B2XWM7_9PSEU</name>
<dbReference type="GO" id="GO:0008483">
    <property type="term" value="F:transaminase activity"/>
    <property type="evidence" value="ECO:0007669"/>
    <property type="project" value="UniProtKB-KW"/>
</dbReference>
<keyword evidence="7" id="KW-0808">Transferase</keyword>
<keyword evidence="8" id="KW-1185">Reference proteome</keyword>
<proteinExistence type="inferred from homology"/>
<dbReference type="Gene3D" id="3.40.640.10">
    <property type="entry name" value="Type I PLP-dependent aspartate aminotransferase-like (Major domain)"/>
    <property type="match status" value="1"/>
</dbReference>
<reference evidence="7 8" key="2">
    <citation type="submission" date="2019-09" db="EMBL/GenBank/DDBJ databases">
        <authorList>
            <person name="Jin C."/>
        </authorList>
    </citation>
    <scope>NUCLEOTIDE SEQUENCE [LARGE SCALE GENOMIC DNA]</scope>
    <source>
        <strain evidence="7 8">AN110305</strain>
    </source>
</reference>
<dbReference type="RefSeq" id="WP_149847403.1">
    <property type="nucleotide sequence ID" value="NZ_VUOB01000001.1"/>
</dbReference>
<keyword evidence="4" id="KW-0238">DNA-binding</keyword>
<dbReference type="InterPro" id="IPR036390">
    <property type="entry name" value="WH_DNA-bd_sf"/>
</dbReference>
<keyword evidence="5" id="KW-0804">Transcription</keyword>
<accession>A0A5B2XWM7</accession>
<dbReference type="InterPro" id="IPR000524">
    <property type="entry name" value="Tscrpt_reg_HTH_GntR"/>
</dbReference>
<dbReference type="CDD" id="cd00609">
    <property type="entry name" value="AAT_like"/>
    <property type="match status" value="1"/>
</dbReference>
<dbReference type="SMART" id="SM00345">
    <property type="entry name" value="HTH_GNTR"/>
    <property type="match status" value="1"/>
</dbReference>
<dbReference type="SUPFAM" id="SSF53383">
    <property type="entry name" value="PLP-dependent transferases"/>
    <property type="match status" value="1"/>
</dbReference>
<evidence type="ECO:0000313" key="8">
    <source>
        <dbReference type="Proteomes" id="UP000323454"/>
    </source>
</evidence>
<dbReference type="PANTHER" id="PTHR46577:SF1">
    <property type="entry name" value="HTH-TYPE TRANSCRIPTIONAL REGULATORY PROTEIN GABR"/>
    <property type="match status" value="1"/>
</dbReference>
<dbReference type="PANTHER" id="PTHR46577">
    <property type="entry name" value="HTH-TYPE TRANSCRIPTIONAL REGULATORY PROTEIN GABR"/>
    <property type="match status" value="1"/>
</dbReference>
<comment type="similarity">
    <text evidence="1">In the C-terminal section; belongs to the class-I pyridoxal-phosphate-dependent aminotransferase family.</text>
</comment>
<dbReference type="OrthoDB" id="5415143at2"/>
<dbReference type="GO" id="GO:0030170">
    <property type="term" value="F:pyridoxal phosphate binding"/>
    <property type="evidence" value="ECO:0007669"/>
    <property type="project" value="InterPro"/>
</dbReference>
<dbReference type="GO" id="GO:0003677">
    <property type="term" value="F:DNA binding"/>
    <property type="evidence" value="ECO:0007669"/>
    <property type="project" value="UniProtKB-KW"/>
</dbReference>
<dbReference type="Proteomes" id="UP000323454">
    <property type="component" value="Unassembled WGS sequence"/>
</dbReference>
<reference evidence="7 8" key="1">
    <citation type="submission" date="2019-09" db="EMBL/GenBank/DDBJ databases">
        <title>Goodfellowia gen. nov., a new genus of the Pseudonocardineae related to Actinoalloteichus, containing Goodfellowia coeruleoviolacea gen. nov., comb. nov. gen. nov., comb. nov.</title>
        <authorList>
            <person name="Labeda D."/>
        </authorList>
    </citation>
    <scope>NUCLEOTIDE SEQUENCE [LARGE SCALE GENOMIC DNA]</scope>
    <source>
        <strain evidence="7 8">AN110305</strain>
    </source>
</reference>
<sequence length="473" mass="50101">MSEFWANFGVDLHLELDLSGGRQAGLERALRDAVQDGRLAPGALLPATRRLAAEVGLSRNTVSAAYGQLAAEGYLVARPGAGTEVARLACPRPTASPPPHRAAGPRHDLLPGSPDLGSFPTAAWLRSTRRALLAAPAEAHGYGDPRGRLELRTALAEYLGRARGVLAEPERIVITSGYVQALGLLARVLAAAGTPVMAMEDPGLADHREVVRRAGLAVVPLPVDERGARADLLPGSGAGAVVVTPAHQYPTGVTLDPARRHALTAWARSCGGLVIEDDYDGEFRYDRRPVGAVQGMAPDHVAYVGSASKTLGPALRLAWLVLPARLVAPVAEAKRYLDAQTESIGQLTLADLITSHGYDRHVRACRLRYRQRRDLLMARLAPRPGQPEPSFAVHGIAAGLHALISLPDGGPTEREVLARAAARGLIVGHLGPHWHEQGDHPQGVIVGYATPTERAYPIALDTFARALHGTGAP</sequence>
<dbReference type="InterPro" id="IPR015424">
    <property type="entry name" value="PyrdxlP-dep_Trfase"/>
</dbReference>
<feature type="domain" description="HTH gntR-type" evidence="6">
    <location>
        <begin position="20"/>
        <end position="88"/>
    </location>
</feature>
<dbReference type="InterPro" id="IPR004839">
    <property type="entry name" value="Aminotransferase_I/II_large"/>
</dbReference>
<dbReference type="GO" id="GO:0003700">
    <property type="term" value="F:DNA-binding transcription factor activity"/>
    <property type="evidence" value="ECO:0007669"/>
    <property type="project" value="InterPro"/>
</dbReference>
<evidence type="ECO:0000259" key="6">
    <source>
        <dbReference type="PROSITE" id="PS50949"/>
    </source>
</evidence>
<keyword evidence="7" id="KW-0032">Aminotransferase</keyword>
<evidence type="ECO:0000256" key="3">
    <source>
        <dbReference type="ARBA" id="ARBA00023015"/>
    </source>
</evidence>
<dbReference type="CDD" id="cd07377">
    <property type="entry name" value="WHTH_GntR"/>
    <property type="match status" value="1"/>
</dbReference>
<evidence type="ECO:0000313" key="7">
    <source>
        <dbReference type="EMBL" id="KAA2267094.1"/>
    </source>
</evidence>
<evidence type="ECO:0000256" key="1">
    <source>
        <dbReference type="ARBA" id="ARBA00005384"/>
    </source>
</evidence>
<dbReference type="SUPFAM" id="SSF46785">
    <property type="entry name" value="Winged helix' DNA-binding domain"/>
    <property type="match status" value="1"/>
</dbReference>
<organism evidence="7 8">
    <name type="scientific">Solihabitans fulvus</name>
    <dbReference type="NCBI Taxonomy" id="1892852"/>
    <lineage>
        <taxon>Bacteria</taxon>
        <taxon>Bacillati</taxon>
        <taxon>Actinomycetota</taxon>
        <taxon>Actinomycetes</taxon>
        <taxon>Pseudonocardiales</taxon>
        <taxon>Pseudonocardiaceae</taxon>
        <taxon>Solihabitans</taxon>
    </lineage>
</organism>